<accession>A0A0F9QHH4</accession>
<sequence>MTDLNVGDRIRIKPTSSVHAAGTTGTVIRVRGSDIFWCADDEYTSSANWRQIADCDFIAKYGIGSKYIGRRVGAMLIEHFELLEGPASNKPVVLNKPVGGFTWL</sequence>
<dbReference type="EMBL" id="LAZR01001504">
    <property type="protein sequence ID" value="KKN43540.1"/>
    <property type="molecule type" value="Genomic_DNA"/>
</dbReference>
<protein>
    <submittedName>
        <fullName evidence="1">Uncharacterized protein</fullName>
    </submittedName>
</protein>
<gene>
    <name evidence="1" type="ORF">LCGC14_0701870</name>
</gene>
<organism evidence="1">
    <name type="scientific">marine sediment metagenome</name>
    <dbReference type="NCBI Taxonomy" id="412755"/>
    <lineage>
        <taxon>unclassified sequences</taxon>
        <taxon>metagenomes</taxon>
        <taxon>ecological metagenomes</taxon>
    </lineage>
</organism>
<proteinExistence type="predicted"/>
<evidence type="ECO:0000313" key="1">
    <source>
        <dbReference type="EMBL" id="KKN43540.1"/>
    </source>
</evidence>
<dbReference type="AlphaFoldDB" id="A0A0F9QHH4"/>
<reference evidence="1" key="1">
    <citation type="journal article" date="2015" name="Nature">
        <title>Complex archaea that bridge the gap between prokaryotes and eukaryotes.</title>
        <authorList>
            <person name="Spang A."/>
            <person name="Saw J.H."/>
            <person name="Jorgensen S.L."/>
            <person name="Zaremba-Niedzwiedzka K."/>
            <person name="Martijn J."/>
            <person name="Lind A.E."/>
            <person name="van Eijk R."/>
            <person name="Schleper C."/>
            <person name="Guy L."/>
            <person name="Ettema T.J."/>
        </authorList>
    </citation>
    <scope>NUCLEOTIDE SEQUENCE</scope>
</reference>
<comment type="caution">
    <text evidence="1">The sequence shown here is derived from an EMBL/GenBank/DDBJ whole genome shotgun (WGS) entry which is preliminary data.</text>
</comment>
<name>A0A0F9QHH4_9ZZZZ</name>